<reference evidence="2 3" key="1">
    <citation type="submission" date="2014-01" db="EMBL/GenBank/DDBJ databases">
        <authorList>
            <consortium name="DOE Joint Genome Institute"/>
            <person name="Anderson I."/>
            <person name="Huntemann M."/>
            <person name="Han J."/>
            <person name="Chen A."/>
            <person name="Kyrpides N."/>
            <person name="Mavromatis K."/>
            <person name="Markowitz V."/>
            <person name="Palaniappan K."/>
            <person name="Ivanova N."/>
            <person name="Schaumberg A."/>
            <person name="Pati A."/>
            <person name="Liolios K."/>
            <person name="Nordberg H.P."/>
            <person name="Cantor M.N."/>
            <person name="Hua S.X."/>
            <person name="Woyke T."/>
        </authorList>
    </citation>
    <scope>NUCLEOTIDE SEQUENCE [LARGE SCALE GENOMIC DNA]</scope>
    <source>
        <strain evidence="2 3">XH-48</strain>
    </source>
</reference>
<keyword evidence="1" id="KW-0472">Membrane</keyword>
<dbReference type="HOGENOM" id="CLU_148447_0_0_2"/>
<organism evidence="2 3">
    <name type="scientific">Halostagnicola larsenii XH-48</name>
    <dbReference type="NCBI Taxonomy" id="797299"/>
    <lineage>
        <taxon>Archaea</taxon>
        <taxon>Methanobacteriati</taxon>
        <taxon>Methanobacteriota</taxon>
        <taxon>Stenosarchaea group</taxon>
        <taxon>Halobacteria</taxon>
        <taxon>Halobacteriales</taxon>
        <taxon>Natrialbaceae</taxon>
        <taxon>Halostagnicola</taxon>
    </lineage>
</organism>
<sequence>MTIIAIFGSPPELLSKIGETPLGSAAIGGSIWAFPPVLSAFALCRVYVTERSISSVVIGGLGVVTLGLFLLNVRTVIVTPDITSPETGMFVGPLIALFTGCLLGAAILIGEAIN</sequence>
<dbReference type="KEGG" id="hlr:HALLA_11465"/>
<dbReference type="GeneID" id="25145073"/>
<feature type="transmembrane region" description="Helical" evidence="1">
    <location>
        <begin position="56"/>
        <end position="77"/>
    </location>
</feature>
<evidence type="ECO:0000256" key="1">
    <source>
        <dbReference type="SAM" id="Phobius"/>
    </source>
</evidence>
<proteinExistence type="predicted"/>
<dbReference type="RefSeq" id="WP_197540032.1">
    <property type="nucleotide sequence ID" value="NZ_CP007055.1"/>
</dbReference>
<feature type="transmembrane region" description="Helical" evidence="1">
    <location>
        <begin position="22"/>
        <end position="44"/>
    </location>
</feature>
<dbReference type="EMBL" id="CP007055">
    <property type="protein sequence ID" value="AHG00889.1"/>
    <property type="molecule type" value="Genomic_DNA"/>
</dbReference>
<accession>W0JQM0</accession>
<feature type="transmembrane region" description="Helical" evidence="1">
    <location>
        <begin position="89"/>
        <end position="109"/>
    </location>
</feature>
<keyword evidence="3" id="KW-1185">Reference proteome</keyword>
<protein>
    <submittedName>
        <fullName evidence="2">Uncharacterized protein</fullName>
    </submittedName>
</protein>
<evidence type="ECO:0000313" key="3">
    <source>
        <dbReference type="Proteomes" id="UP000019024"/>
    </source>
</evidence>
<evidence type="ECO:0000313" key="2">
    <source>
        <dbReference type="EMBL" id="AHG00889.1"/>
    </source>
</evidence>
<dbReference type="AlphaFoldDB" id="W0JQM0"/>
<dbReference type="Proteomes" id="UP000019024">
    <property type="component" value="Chromosome"/>
</dbReference>
<name>W0JQM0_9EURY</name>
<gene>
    <name evidence="2" type="ORF">HALLA_11465</name>
</gene>
<keyword evidence="1" id="KW-0812">Transmembrane</keyword>
<dbReference type="eggNOG" id="arCOG13947">
    <property type="taxonomic scope" value="Archaea"/>
</dbReference>
<keyword evidence="1" id="KW-1133">Transmembrane helix</keyword>